<dbReference type="PRINTS" id="PR00072">
    <property type="entry name" value="MALOXRDTASE"/>
</dbReference>
<dbReference type="SMART" id="SM01274">
    <property type="entry name" value="malic"/>
    <property type="match status" value="1"/>
</dbReference>
<organism evidence="3 4">
    <name type="scientific">Ophiophagus hannah</name>
    <name type="common">King cobra</name>
    <name type="synonym">Naja hannah</name>
    <dbReference type="NCBI Taxonomy" id="8665"/>
    <lineage>
        <taxon>Eukaryota</taxon>
        <taxon>Metazoa</taxon>
        <taxon>Chordata</taxon>
        <taxon>Craniata</taxon>
        <taxon>Vertebrata</taxon>
        <taxon>Euteleostomi</taxon>
        <taxon>Lepidosauria</taxon>
        <taxon>Squamata</taxon>
        <taxon>Bifurcata</taxon>
        <taxon>Unidentata</taxon>
        <taxon>Episquamata</taxon>
        <taxon>Toxicofera</taxon>
        <taxon>Serpentes</taxon>
        <taxon>Colubroidea</taxon>
        <taxon>Elapidae</taxon>
        <taxon>Elapinae</taxon>
        <taxon>Ophiophagus</taxon>
    </lineage>
</organism>
<dbReference type="SUPFAM" id="SSF53223">
    <property type="entry name" value="Aminoacid dehydrogenase-like, N-terminal domain"/>
    <property type="match status" value="1"/>
</dbReference>
<feature type="domain" description="Malic enzyme N-terminal" evidence="2">
    <location>
        <begin position="1"/>
        <end position="78"/>
    </location>
</feature>
<dbReference type="Gene3D" id="3.40.50.10380">
    <property type="entry name" value="Malic enzyme, N-terminal domain"/>
    <property type="match status" value="1"/>
</dbReference>
<evidence type="ECO:0000259" key="2">
    <source>
        <dbReference type="SMART" id="SM01274"/>
    </source>
</evidence>
<evidence type="ECO:0000313" key="4">
    <source>
        <dbReference type="Proteomes" id="UP000018936"/>
    </source>
</evidence>
<feature type="non-terminal residue" evidence="3">
    <location>
        <position position="1"/>
    </location>
</feature>
<comment type="caution">
    <text evidence="3">The sequence shown here is derived from an EMBL/GenBank/DDBJ whole genome shotgun (WGS) entry which is preliminary data.</text>
</comment>
<dbReference type="InterPro" id="IPR046346">
    <property type="entry name" value="Aminoacid_DH-like_N_sf"/>
</dbReference>
<evidence type="ECO:0000313" key="3">
    <source>
        <dbReference type="EMBL" id="ETE67987.1"/>
    </source>
</evidence>
<dbReference type="InterPro" id="IPR037062">
    <property type="entry name" value="Malic_N_dom_sf"/>
</dbReference>
<dbReference type="PANTHER" id="PTHR23406:SF20">
    <property type="entry name" value="NADP-DEPENDENT MALIC ENZYME, MITOCHONDRIAL"/>
    <property type="match status" value="1"/>
</dbReference>
<protein>
    <recommendedName>
        <fullName evidence="2">Malic enzyme N-terminal domain-containing protein</fullName>
    </recommendedName>
</protein>
<feature type="compositionally biased region" description="Basic residues" evidence="1">
    <location>
        <begin position="326"/>
        <end position="336"/>
    </location>
</feature>
<name>V8P2E7_OPHHA</name>
<dbReference type="OrthoDB" id="5365701at2759"/>
<dbReference type="AlphaFoldDB" id="V8P2E7"/>
<dbReference type="EMBL" id="AZIM01001127">
    <property type="protein sequence ID" value="ETE67987.1"/>
    <property type="molecule type" value="Genomic_DNA"/>
</dbReference>
<accession>V8P2E7</accession>
<keyword evidence="4" id="KW-1185">Reference proteome</keyword>
<sequence>MSILNSSLHFQAIVVTDGERILGLGDLGSYGMGIPVGKLALYTACGGVHPQQCLPVLLDVGTDNEIRYMRGKFESTASSIKFNHFPGVTSERVHCLFMWKQSKWWRLRLINKNQDLPAVKEIILQNQTNRFLCSNVHSSLLLLFLTDMNISVDVNFLITFNIPTTGLLSSSDCQIKAEIVRLHQSSSLIYSSEICMWCSFQIRLMALKCVLSPLYSPSVVSFILLVMTAPSPTTSVHEGLPSDLNTENEAIYPGAGKSIRNQLQKNENHYNPNPHSLQPAQKDTMTDTLQNASLLSTVIPRAHWAEALLSKMNLEGQGENITRQSQKNRRALHRRSRISDFPPGCAHATETAPGECDGRLQSSPGLKYLLGKEGGAADNRSRFLLCKRQGELIRNSNWDEVLEMKTFCETEMFRHSPSAAVAFPSQASLPQE</sequence>
<proteinExistence type="predicted"/>
<dbReference type="GO" id="GO:0004473">
    <property type="term" value="F:malate dehydrogenase (decarboxylating) (NADP+) activity"/>
    <property type="evidence" value="ECO:0007669"/>
    <property type="project" value="TreeGrafter"/>
</dbReference>
<dbReference type="InterPro" id="IPR001891">
    <property type="entry name" value="Malic_OxRdtase"/>
</dbReference>
<dbReference type="GO" id="GO:0005739">
    <property type="term" value="C:mitochondrion"/>
    <property type="evidence" value="ECO:0007669"/>
    <property type="project" value="TreeGrafter"/>
</dbReference>
<dbReference type="PANTHER" id="PTHR23406">
    <property type="entry name" value="MALIC ENZYME-RELATED"/>
    <property type="match status" value="1"/>
</dbReference>
<feature type="region of interest" description="Disordered" evidence="1">
    <location>
        <begin position="320"/>
        <end position="356"/>
    </location>
</feature>
<dbReference type="GO" id="GO:0006108">
    <property type="term" value="P:malate metabolic process"/>
    <property type="evidence" value="ECO:0007669"/>
    <property type="project" value="TreeGrafter"/>
</dbReference>
<evidence type="ECO:0000256" key="1">
    <source>
        <dbReference type="SAM" id="MobiDB-lite"/>
    </source>
</evidence>
<dbReference type="Proteomes" id="UP000018936">
    <property type="component" value="Unassembled WGS sequence"/>
</dbReference>
<dbReference type="InterPro" id="IPR012301">
    <property type="entry name" value="Malic_N_dom"/>
</dbReference>
<gene>
    <name evidence="3" type="ORF">L345_06222</name>
</gene>
<dbReference type="Pfam" id="PF00390">
    <property type="entry name" value="malic"/>
    <property type="match status" value="1"/>
</dbReference>
<reference evidence="3 4" key="1">
    <citation type="journal article" date="2013" name="Proc. Natl. Acad. Sci. U.S.A.">
        <title>The king cobra genome reveals dynamic gene evolution and adaptation in the snake venom system.</title>
        <authorList>
            <person name="Vonk F.J."/>
            <person name="Casewell N.R."/>
            <person name="Henkel C.V."/>
            <person name="Heimberg A.M."/>
            <person name="Jansen H.J."/>
            <person name="McCleary R.J."/>
            <person name="Kerkkamp H.M."/>
            <person name="Vos R.A."/>
            <person name="Guerreiro I."/>
            <person name="Calvete J.J."/>
            <person name="Wuster W."/>
            <person name="Woods A.E."/>
            <person name="Logan J.M."/>
            <person name="Harrison R.A."/>
            <person name="Castoe T.A."/>
            <person name="de Koning A.P."/>
            <person name="Pollock D.D."/>
            <person name="Yandell M."/>
            <person name="Calderon D."/>
            <person name="Renjifo C."/>
            <person name="Currier R.B."/>
            <person name="Salgado D."/>
            <person name="Pla D."/>
            <person name="Sanz L."/>
            <person name="Hyder A.S."/>
            <person name="Ribeiro J.M."/>
            <person name="Arntzen J.W."/>
            <person name="van den Thillart G.E."/>
            <person name="Boetzer M."/>
            <person name="Pirovano W."/>
            <person name="Dirks R.P."/>
            <person name="Spaink H.P."/>
            <person name="Duboule D."/>
            <person name="McGlinn E."/>
            <person name="Kini R.M."/>
            <person name="Richardson M.K."/>
        </authorList>
    </citation>
    <scope>NUCLEOTIDE SEQUENCE</scope>
    <source>
        <tissue evidence="3">Blood</tissue>
    </source>
</reference>